<comment type="similarity">
    <text evidence="1">Belongs to the TAFA family.</text>
</comment>
<organism evidence="3 4">
    <name type="scientific">Eptatretus burgeri</name>
    <name type="common">Inshore hagfish</name>
    <dbReference type="NCBI Taxonomy" id="7764"/>
    <lineage>
        <taxon>Eukaryota</taxon>
        <taxon>Metazoa</taxon>
        <taxon>Chordata</taxon>
        <taxon>Craniata</taxon>
        <taxon>Vertebrata</taxon>
        <taxon>Cyclostomata</taxon>
        <taxon>Myxini</taxon>
        <taxon>Myxiniformes</taxon>
        <taxon>Myxinidae</taxon>
        <taxon>Eptatretinae</taxon>
        <taxon>Eptatretus</taxon>
    </lineage>
</organism>
<protein>
    <submittedName>
        <fullName evidence="3">Si:ch211-254n4.3</fullName>
    </submittedName>
</protein>
<keyword evidence="4" id="KW-1185">Reference proteome</keyword>
<dbReference type="Proteomes" id="UP000694388">
    <property type="component" value="Unplaced"/>
</dbReference>
<dbReference type="InterPro" id="IPR020350">
    <property type="entry name" value="Chemokine-like_TAFA"/>
</dbReference>
<dbReference type="Pfam" id="PF12020">
    <property type="entry name" value="TAFA"/>
    <property type="match status" value="1"/>
</dbReference>
<evidence type="ECO:0000256" key="1">
    <source>
        <dbReference type="ARBA" id="ARBA00006101"/>
    </source>
</evidence>
<keyword evidence="2" id="KW-0732">Signal</keyword>
<dbReference type="GO" id="GO:0005615">
    <property type="term" value="C:extracellular space"/>
    <property type="evidence" value="ECO:0007669"/>
    <property type="project" value="TreeGrafter"/>
</dbReference>
<reference evidence="3" key="1">
    <citation type="submission" date="2025-08" db="UniProtKB">
        <authorList>
            <consortium name="Ensembl"/>
        </authorList>
    </citation>
    <scope>IDENTIFICATION</scope>
</reference>
<evidence type="ECO:0000313" key="3">
    <source>
        <dbReference type="Ensembl" id="ENSEBUP00000024313.1"/>
    </source>
</evidence>
<dbReference type="GeneTree" id="ENSGT00940000155644"/>
<evidence type="ECO:0000256" key="2">
    <source>
        <dbReference type="ARBA" id="ARBA00022729"/>
    </source>
</evidence>
<evidence type="ECO:0000313" key="4">
    <source>
        <dbReference type="Proteomes" id="UP000694388"/>
    </source>
</evidence>
<dbReference type="InterPro" id="IPR051743">
    <property type="entry name" value="TAFA_chemokine-like"/>
</dbReference>
<proteinExistence type="inferred from homology"/>
<dbReference type="Ensembl" id="ENSEBUT00000024889.1">
    <property type="protein sequence ID" value="ENSEBUP00000024313.1"/>
    <property type="gene ID" value="ENSEBUG00000014982.1"/>
</dbReference>
<sequence length="140" mass="15580">MFPVASLSLPQISKFLFSPLFCPSHSLPYCLMPSLMVRSGMHVRLGTCEVIAARRCCNKNKIEERSQTVKCSCLPGQVAGTTRRSPSCVDASLVVQRWWCHMHPCLMGETCRLLPDRSGWSCVLGNKIRTTKVCLDISCS</sequence>
<reference evidence="3" key="2">
    <citation type="submission" date="2025-09" db="UniProtKB">
        <authorList>
            <consortium name="Ensembl"/>
        </authorList>
    </citation>
    <scope>IDENTIFICATION</scope>
</reference>
<dbReference type="AlphaFoldDB" id="A0A8C4R391"/>
<dbReference type="GO" id="GO:0048018">
    <property type="term" value="F:receptor ligand activity"/>
    <property type="evidence" value="ECO:0007669"/>
    <property type="project" value="TreeGrafter"/>
</dbReference>
<accession>A0A8C4R391</accession>
<name>A0A8C4R391_EPTBU</name>
<dbReference type="OMA" id="VEMEIHR"/>
<dbReference type="PANTHER" id="PTHR31770">
    <property type="entry name" value="CHEMOKINE-LIKE PROTEIN TAFA FAMILY MEMBER"/>
    <property type="match status" value="1"/>
</dbReference>